<protein>
    <recommendedName>
        <fullName evidence="13">C2H2-type domain-containing protein</fullName>
    </recommendedName>
</protein>
<keyword evidence="9" id="KW-0804">Transcription</keyword>
<comment type="subcellular location">
    <subcellularLocation>
        <location evidence="1">Nucleus</location>
    </subcellularLocation>
</comment>
<keyword evidence="6" id="KW-0862">Zinc</keyword>
<evidence type="ECO:0000259" key="13">
    <source>
        <dbReference type="PROSITE" id="PS50157"/>
    </source>
</evidence>
<evidence type="ECO:0000256" key="6">
    <source>
        <dbReference type="ARBA" id="ARBA00022833"/>
    </source>
</evidence>
<feature type="domain" description="C2H2-type" evidence="13">
    <location>
        <begin position="710"/>
        <end position="737"/>
    </location>
</feature>
<dbReference type="PROSITE" id="PS50157">
    <property type="entry name" value="ZINC_FINGER_C2H2_2"/>
    <property type="match status" value="9"/>
</dbReference>
<dbReference type="GO" id="GO:0008270">
    <property type="term" value="F:zinc ion binding"/>
    <property type="evidence" value="ECO:0007669"/>
    <property type="project" value="UniProtKB-KW"/>
</dbReference>
<accession>A0A7M7T2L0</accession>
<feature type="region of interest" description="Disordered" evidence="12">
    <location>
        <begin position="99"/>
        <end position="131"/>
    </location>
</feature>
<dbReference type="InParanoid" id="A0A7M7T2L0"/>
<dbReference type="PANTHER" id="PTHR24393">
    <property type="entry name" value="ZINC FINGER PROTEIN"/>
    <property type="match status" value="1"/>
</dbReference>
<keyword evidence="3" id="KW-0479">Metal-binding</keyword>
<evidence type="ECO:0000256" key="12">
    <source>
        <dbReference type="SAM" id="MobiDB-lite"/>
    </source>
</evidence>
<feature type="compositionally biased region" description="Basic residues" evidence="12">
    <location>
        <begin position="410"/>
        <end position="419"/>
    </location>
</feature>
<dbReference type="OrthoDB" id="654211at2759"/>
<feature type="domain" description="C2H2-type" evidence="13">
    <location>
        <begin position="565"/>
        <end position="597"/>
    </location>
</feature>
<dbReference type="PANTHER" id="PTHR24393:SF34">
    <property type="entry name" value="PR_SET DOMAIN 13"/>
    <property type="match status" value="1"/>
</dbReference>
<dbReference type="GeneID" id="100888492"/>
<reference evidence="15" key="1">
    <citation type="submission" date="2015-02" db="EMBL/GenBank/DDBJ databases">
        <title>Genome sequencing for Strongylocentrotus purpuratus.</title>
        <authorList>
            <person name="Murali S."/>
            <person name="Liu Y."/>
            <person name="Vee V."/>
            <person name="English A."/>
            <person name="Wang M."/>
            <person name="Skinner E."/>
            <person name="Han Y."/>
            <person name="Muzny D.M."/>
            <person name="Worley K.C."/>
            <person name="Gibbs R.A."/>
        </authorList>
    </citation>
    <scope>NUCLEOTIDE SEQUENCE</scope>
</reference>
<feature type="domain" description="C2H2-type" evidence="13">
    <location>
        <begin position="654"/>
        <end position="681"/>
    </location>
</feature>
<feature type="region of interest" description="Disordered" evidence="12">
    <location>
        <begin position="401"/>
        <end position="422"/>
    </location>
</feature>
<feature type="domain" description="C2H2-type" evidence="13">
    <location>
        <begin position="626"/>
        <end position="653"/>
    </location>
</feature>
<feature type="domain" description="C2H2-type" evidence="13">
    <location>
        <begin position="537"/>
        <end position="564"/>
    </location>
</feature>
<dbReference type="FunFam" id="3.30.160.60:FF:002343">
    <property type="entry name" value="Zinc finger protein 33A"/>
    <property type="match status" value="1"/>
</dbReference>
<dbReference type="KEGG" id="spu:100888492"/>
<evidence type="ECO:0000256" key="3">
    <source>
        <dbReference type="ARBA" id="ARBA00022723"/>
    </source>
</evidence>
<evidence type="ECO:0000256" key="10">
    <source>
        <dbReference type="ARBA" id="ARBA00023242"/>
    </source>
</evidence>
<evidence type="ECO:0000256" key="5">
    <source>
        <dbReference type="ARBA" id="ARBA00022771"/>
    </source>
</evidence>
<evidence type="ECO:0000256" key="7">
    <source>
        <dbReference type="ARBA" id="ARBA00023015"/>
    </source>
</evidence>
<dbReference type="RefSeq" id="XP_030849295.1">
    <property type="nucleotide sequence ID" value="XM_030993435.1"/>
</dbReference>
<evidence type="ECO:0000313" key="15">
    <source>
        <dbReference type="Proteomes" id="UP000007110"/>
    </source>
</evidence>
<dbReference type="FunCoup" id="A0A7M7T2L0">
    <property type="interactions" value="569"/>
</dbReference>
<dbReference type="Gene3D" id="3.30.160.60">
    <property type="entry name" value="Classic Zinc Finger"/>
    <property type="match status" value="8"/>
</dbReference>
<dbReference type="OMA" id="CHRINAH"/>
<proteinExistence type="inferred from homology"/>
<feature type="domain" description="C2H2-type" evidence="13">
    <location>
        <begin position="598"/>
        <end position="625"/>
    </location>
</feature>
<feature type="domain" description="C2H2-type" evidence="13">
    <location>
        <begin position="484"/>
        <end position="511"/>
    </location>
</feature>
<organism evidence="14 15">
    <name type="scientific">Strongylocentrotus purpuratus</name>
    <name type="common">Purple sea urchin</name>
    <dbReference type="NCBI Taxonomy" id="7668"/>
    <lineage>
        <taxon>Eukaryota</taxon>
        <taxon>Metazoa</taxon>
        <taxon>Echinodermata</taxon>
        <taxon>Eleutherozoa</taxon>
        <taxon>Echinozoa</taxon>
        <taxon>Echinoidea</taxon>
        <taxon>Euechinoidea</taxon>
        <taxon>Echinacea</taxon>
        <taxon>Camarodonta</taxon>
        <taxon>Echinidea</taxon>
        <taxon>Strongylocentrotidae</taxon>
        <taxon>Strongylocentrotus</taxon>
    </lineage>
</organism>
<dbReference type="EnsemblMetazoa" id="XM_030993435">
    <property type="protein sequence ID" value="XP_030849295"/>
    <property type="gene ID" value="LOC100888492"/>
</dbReference>
<keyword evidence="7" id="KW-0805">Transcription regulation</keyword>
<keyword evidence="15" id="KW-1185">Reference proteome</keyword>
<evidence type="ECO:0000256" key="1">
    <source>
        <dbReference type="ARBA" id="ARBA00004123"/>
    </source>
</evidence>
<dbReference type="InterPro" id="IPR013087">
    <property type="entry name" value="Znf_C2H2_type"/>
</dbReference>
<dbReference type="FunFam" id="3.30.160.60:FF:000621">
    <property type="entry name" value="FLT3-interacting zinc finger 1"/>
    <property type="match status" value="1"/>
</dbReference>
<dbReference type="FunFam" id="3.30.160.60:FF:000100">
    <property type="entry name" value="Zinc finger 45-like"/>
    <property type="match status" value="1"/>
</dbReference>
<evidence type="ECO:0000256" key="2">
    <source>
        <dbReference type="ARBA" id="ARBA00006991"/>
    </source>
</evidence>
<evidence type="ECO:0000313" key="14">
    <source>
        <dbReference type="EnsemblMetazoa" id="XP_030849295"/>
    </source>
</evidence>
<keyword evidence="10" id="KW-0539">Nucleus</keyword>
<dbReference type="FunFam" id="3.30.160.60:FF:001480">
    <property type="entry name" value="Si:cabz01071911.3"/>
    <property type="match status" value="1"/>
</dbReference>
<reference evidence="14" key="2">
    <citation type="submission" date="2021-01" db="UniProtKB">
        <authorList>
            <consortium name="EnsemblMetazoa"/>
        </authorList>
    </citation>
    <scope>IDENTIFICATION</scope>
</reference>
<evidence type="ECO:0000256" key="4">
    <source>
        <dbReference type="ARBA" id="ARBA00022737"/>
    </source>
</evidence>
<evidence type="ECO:0000256" key="8">
    <source>
        <dbReference type="ARBA" id="ARBA00023125"/>
    </source>
</evidence>
<dbReference type="GO" id="GO:0005634">
    <property type="term" value="C:nucleus"/>
    <property type="evidence" value="ECO:0007669"/>
    <property type="project" value="UniProtKB-SubCell"/>
</dbReference>
<dbReference type="GO" id="GO:0003700">
    <property type="term" value="F:DNA-binding transcription factor activity"/>
    <property type="evidence" value="ECO:0000318"/>
    <property type="project" value="GO_Central"/>
</dbReference>
<keyword evidence="4" id="KW-0677">Repeat</keyword>
<comment type="similarity">
    <text evidence="2">Belongs to the krueppel C2H2-type zinc-finger protein family.</text>
</comment>
<dbReference type="GO" id="GO:0006357">
    <property type="term" value="P:regulation of transcription by RNA polymerase II"/>
    <property type="evidence" value="ECO:0000318"/>
    <property type="project" value="GO_Central"/>
</dbReference>
<sequence length="738" mass="81710">MEAPGNPSGMDPCVEEGDCRVIVKEEPPEFEPTSLTFYGQISDAISHGSNSSGNGICSSNLSQSCAFSSESSSQSTATLGKDCKYSGPYSNEIDGYAHSSKIDGGYTSTGNHERKQEENTENFSTELPSVPQGALLGTTSTLVRLDNNEAEPPEFDPTFVRFNSLESSEEPSVESQSLRNGICSLTLLQSNTFSFECSSQSTAILGKVCKHSGAHSSKIDLGESITGANHDERKEEEMHVDLTIAPQDVPQGVHQGPLLGTEKTSIYSDEIKAEPPAFNLTEQPQEECQSFGPNTSRNSKCSSSTLQSNMFSAESSPSRTAMLVKDCRNSSAECMTGTNHDESIRKGTSDNISIKSPGVPQGALLGTPTTSFCSNEVRTNHSMTSLEKTLELVKKRKNGMSKVEGESCKKAKRKRKPTKPTKSMEYCNEAERMVLGNLPSPKATASYSTDQVMLIEADSSALNDEQFSQFSTQHMHCLLNFKRYECLQCGLGFASKKAMNVHIRTHSEEKPYWCTECDIGFTEHHLYMSHMQSHRPYECDECGADFADSTTLQIHKLLHLQSKNFKCSVCSKMFKQRAGLASHMMNAHPQSHTDDKPFWCKECNKGFTQNHSYKAHLRIHSGERPYLCKECGAAFADNKTLQNHKALHSDEKTFKCTVCPKMFRQRAGLACHMKTHTDEKPFMCELCGQSFKTKSTLKNHQRIHSEEKPYQCPLCPQAFKQRAGLACHSKVHDKGIPY</sequence>
<feature type="domain" description="C2H2-type" evidence="13">
    <location>
        <begin position="512"/>
        <end position="534"/>
    </location>
</feature>
<evidence type="ECO:0000256" key="11">
    <source>
        <dbReference type="PROSITE-ProRule" id="PRU00042"/>
    </source>
</evidence>
<dbReference type="PROSITE" id="PS00028">
    <property type="entry name" value="ZINC_FINGER_C2H2_1"/>
    <property type="match status" value="8"/>
</dbReference>
<dbReference type="AlphaFoldDB" id="A0A7M7T2L0"/>
<evidence type="ECO:0000256" key="9">
    <source>
        <dbReference type="ARBA" id="ARBA00023163"/>
    </source>
</evidence>
<dbReference type="FunFam" id="3.30.160.60:FF:000688">
    <property type="entry name" value="zinc finger protein 197 isoform X1"/>
    <property type="match status" value="1"/>
</dbReference>
<dbReference type="SUPFAM" id="SSF57667">
    <property type="entry name" value="beta-beta-alpha zinc fingers"/>
    <property type="match status" value="5"/>
</dbReference>
<keyword evidence="5 11" id="KW-0863">Zinc-finger</keyword>
<dbReference type="GO" id="GO:0000978">
    <property type="term" value="F:RNA polymerase II cis-regulatory region sequence-specific DNA binding"/>
    <property type="evidence" value="ECO:0000318"/>
    <property type="project" value="GO_Central"/>
</dbReference>
<feature type="domain" description="C2H2-type" evidence="13">
    <location>
        <begin position="682"/>
        <end position="709"/>
    </location>
</feature>
<dbReference type="Proteomes" id="UP000007110">
    <property type="component" value="Unassembled WGS sequence"/>
</dbReference>
<dbReference type="SMART" id="SM00355">
    <property type="entry name" value="ZnF_C2H2"/>
    <property type="match status" value="9"/>
</dbReference>
<dbReference type="InterPro" id="IPR036236">
    <property type="entry name" value="Znf_C2H2_sf"/>
</dbReference>
<dbReference type="Pfam" id="PF00096">
    <property type="entry name" value="zf-C2H2"/>
    <property type="match status" value="7"/>
</dbReference>
<name>A0A7M7T2L0_STRPU</name>
<keyword evidence="8" id="KW-0238">DNA-binding</keyword>